<dbReference type="InterPro" id="IPR013137">
    <property type="entry name" value="Znf_TFIIB"/>
</dbReference>
<keyword evidence="5" id="KW-0862">Zinc</keyword>
<evidence type="ECO:0000313" key="8">
    <source>
        <dbReference type="Proteomes" id="UP000654075"/>
    </source>
</evidence>
<dbReference type="AlphaFoldDB" id="A0A813GRF1"/>
<keyword evidence="5" id="KW-0479">Metal-binding</keyword>
<dbReference type="OrthoDB" id="25790at2759"/>
<comment type="caution">
    <text evidence="7">The sequence shown here is derived from an EMBL/GenBank/DDBJ whole genome shotgun (WGS) entry which is preliminary data.</text>
</comment>
<evidence type="ECO:0000256" key="5">
    <source>
        <dbReference type="PROSITE-ProRule" id="PRU00469"/>
    </source>
</evidence>
<dbReference type="GO" id="GO:0070897">
    <property type="term" value="P:transcription preinitiation complex assembly"/>
    <property type="evidence" value="ECO:0007669"/>
    <property type="project" value="InterPro"/>
</dbReference>
<dbReference type="InterPro" id="IPR013150">
    <property type="entry name" value="TFIIB_cyclin"/>
</dbReference>
<dbReference type="PANTHER" id="PTHR11618:SF13">
    <property type="entry name" value="TRANSCRIPTION INITIATION FACTOR IIB"/>
    <property type="match status" value="1"/>
</dbReference>
<dbReference type="GO" id="GO:0008270">
    <property type="term" value="F:zinc ion binding"/>
    <property type="evidence" value="ECO:0007669"/>
    <property type="project" value="UniProtKB-KW"/>
</dbReference>
<keyword evidence="3" id="KW-0804">Transcription</keyword>
<dbReference type="Pfam" id="PF00382">
    <property type="entry name" value="TFIIB"/>
    <property type="match status" value="1"/>
</dbReference>
<dbReference type="SUPFAM" id="SSF47954">
    <property type="entry name" value="Cyclin-like"/>
    <property type="match status" value="1"/>
</dbReference>
<dbReference type="GO" id="GO:0017025">
    <property type="term" value="F:TBP-class protein binding"/>
    <property type="evidence" value="ECO:0007669"/>
    <property type="project" value="InterPro"/>
</dbReference>
<accession>A0A813GRF1</accession>
<dbReference type="EMBL" id="CAJNNV010029667">
    <property type="protein sequence ID" value="CAE8629589.1"/>
    <property type="molecule type" value="Genomic_DNA"/>
</dbReference>
<keyword evidence="8" id="KW-1185">Reference proteome</keyword>
<reference evidence="7" key="1">
    <citation type="submission" date="2021-02" db="EMBL/GenBank/DDBJ databases">
        <authorList>
            <person name="Dougan E. K."/>
            <person name="Rhodes N."/>
            <person name="Thang M."/>
            <person name="Chan C."/>
        </authorList>
    </citation>
    <scope>NUCLEOTIDE SEQUENCE</scope>
</reference>
<feature type="domain" description="TFIIB-type" evidence="6">
    <location>
        <begin position="7"/>
        <end position="41"/>
    </location>
</feature>
<evidence type="ECO:0000256" key="1">
    <source>
        <dbReference type="ARBA" id="ARBA00022737"/>
    </source>
</evidence>
<evidence type="ECO:0000259" key="6">
    <source>
        <dbReference type="PROSITE" id="PS51134"/>
    </source>
</evidence>
<dbReference type="PANTHER" id="PTHR11618">
    <property type="entry name" value="TRANSCRIPTION INITIATION FACTOR IIB-RELATED"/>
    <property type="match status" value="1"/>
</dbReference>
<sequence length="245" mass="27127">MSELSIDPRKTICKTCRDPSKVRTDQTQGTIVCTGCGLVLEDHCLDESREWRSFASDGVDAGSSRERADFMGAADEMTGEVAGTTIGGSDARSQKLQRVMRMADARGSQVQSESVTMAKQVQSYTIKVREVAGRLNLGENVVRRCVAFLEELSEKKKLQGRAQNPWFCALVHLASREERVTRTISHLAEVNAAACQKREADLEKLIEKRAKDLCADLGLQLPSSTYVQDEELMKRFVSRVGLAPQ</sequence>
<dbReference type="Pfam" id="PF08271">
    <property type="entry name" value="Zn_Ribbon_TF"/>
    <property type="match status" value="1"/>
</dbReference>
<dbReference type="InterPro" id="IPR000812">
    <property type="entry name" value="TFIIB"/>
</dbReference>
<dbReference type="OMA" id="MADRIXI"/>
<keyword evidence="5" id="KW-0863">Zinc-finger</keyword>
<proteinExistence type="predicted"/>
<dbReference type="GO" id="GO:0005634">
    <property type="term" value="C:nucleus"/>
    <property type="evidence" value="ECO:0007669"/>
    <property type="project" value="TreeGrafter"/>
</dbReference>
<protein>
    <recommendedName>
        <fullName evidence="4">General transcription factor TFIIB</fullName>
    </recommendedName>
</protein>
<name>A0A813GRF1_POLGL</name>
<dbReference type="Gene3D" id="1.10.472.170">
    <property type="match status" value="1"/>
</dbReference>
<feature type="non-terminal residue" evidence="7">
    <location>
        <position position="245"/>
    </location>
</feature>
<dbReference type="PRINTS" id="PR00685">
    <property type="entry name" value="TIFACTORIIB"/>
</dbReference>
<dbReference type="Proteomes" id="UP000654075">
    <property type="component" value="Unassembled WGS sequence"/>
</dbReference>
<evidence type="ECO:0000313" key="7">
    <source>
        <dbReference type="EMBL" id="CAE8629589.1"/>
    </source>
</evidence>
<keyword evidence="1" id="KW-0677">Repeat</keyword>
<gene>
    <name evidence="7" type="ORF">PGLA1383_LOCUS46026</name>
</gene>
<dbReference type="GO" id="GO:0097550">
    <property type="term" value="C:transcription preinitiation complex"/>
    <property type="evidence" value="ECO:0007669"/>
    <property type="project" value="TreeGrafter"/>
</dbReference>
<dbReference type="InterPro" id="IPR036915">
    <property type="entry name" value="Cyclin-like_sf"/>
</dbReference>
<dbReference type="PROSITE" id="PS51134">
    <property type="entry name" value="ZF_TFIIB"/>
    <property type="match status" value="1"/>
</dbReference>
<evidence type="ECO:0000256" key="2">
    <source>
        <dbReference type="ARBA" id="ARBA00023015"/>
    </source>
</evidence>
<organism evidence="7 8">
    <name type="scientific">Polarella glacialis</name>
    <name type="common">Dinoflagellate</name>
    <dbReference type="NCBI Taxonomy" id="89957"/>
    <lineage>
        <taxon>Eukaryota</taxon>
        <taxon>Sar</taxon>
        <taxon>Alveolata</taxon>
        <taxon>Dinophyceae</taxon>
        <taxon>Suessiales</taxon>
        <taxon>Suessiaceae</taxon>
        <taxon>Polarella</taxon>
    </lineage>
</organism>
<evidence type="ECO:0000256" key="4">
    <source>
        <dbReference type="ARBA" id="ARBA00031706"/>
    </source>
</evidence>
<evidence type="ECO:0000256" key="3">
    <source>
        <dbReference type="ARBA" id="ARBA00023163"/>
    </source>
</evidence>
<keyword evidence="2" id="KW-0805">Transcription regulation</keyword>
<dbReference type="SUPFAM" id="SSF57783">
    <property type="entry name" value="Zinc beta-ribbon"/>
    <property type="match status" value="1"/>
</dbReference>